<dbReference type="GO" id="GO:0001099">
    <property type="term" value="F:basal RNA polymerase II transcription machinery binding"/>
    <property type="evidence" value="ECO:0007669"/>
    <property type="project" value="TreeGrafter"/>
</dbReference>
<comment type="similarity">
    <text evidence="1">Belongs to the learning-associated protein family.</text>
</comment>
<dbReference type="Pfam" id="PF10169">
    <property type="entry name" value="LLPH"/>
    <property type="match status" value="1"/>
</dbReference>
<dbReference type="STRING" id="35570.A0A1I8PPU6"/>
<dbReference type="AlphaFoldDB" id="A0A1I8PPU6"/>
<dbReference type="GO" id="GO:0097484">
    <property type="term" value="P:dendrite extension"/>
    <property type="evidence" value="ECO:0007669"/>
    <property type="project" value="TreeGrafter"/>
</dbReference>
<dbReference type="GO" id="GO:0005730">
    <property type="term" value="C:nucleolus"/>
    <property type="evidence" value="ECO:0007669"/>
    <property type="project" value="TreeGrafter"/>
</dbReference>
<dbReference type="PANTHER" id="PTHR34253:SF1">
    <property type="entry name" value="PROTEIN LLP HOMOLOG"/>
    <property type="match status" value="1"/>
</dbReference>
<evidence type="ECO:0000256" key="1">
    <source>
        <dbReference type="ARBA" id="ARBA00034118"/>
    </source>
</evidence>
<dbReference type="VEuPathDB" id="VectorBase:SCAU010011"/>
<dbReference type="GO" id="GO:0003723">
    <property type="term" value="F:RNA binding"/>
    <property type="evidence" value="ECO:0007669"/>
    <property type="project" value="TreeGrafter"/>
</dbReference>
<accession>A0A1I8PPU6</accession>
<sequence length="144" mass="17120">MGRTNRSRKRREENSKAKKARYEVKELARLKKTLGIMDTDEQMKDLEEVATIKTAKELKIEKKTKEEEQLEFELQEEREQGQSVTVVNEKTGKTHVYNTKTLKDQHGSYPPWFKPKKTAKRMRKRDHARKMKFKQAWTVTNVPL</sequence>
<name>A0A1I8PPU6_STOCA</name>
<dbReference type="EnsemblMetazoa" id="SCAU010011-RA">
    <property type="protein sequence ID" value="SCAU010011-PA"/>
    <property type="gene ID" value="SCAU010011"/>
</dbReference>
<dbReference type="OrthoDB" id="6257894at2759"/>
<dbReference type="KEGG" id="scac:106093877"/>
<reference evidence="2" key="1">
    <citation type="submission" date="2020-05" db="UniProtKB">
        <authorList>
            <consortium name="EnsemblMetazoa"/>
        </authorList>
    </citation>
    <scope>IDENTIFICATION</scope>
    <source>
        <strain evidence="2">USDA</strain>
    </source>
</reference>
<evidence type="ECO:0000313" key="3">
    <source>
        <dbReference type="Proteomes" id="UP000095300"/>
    </source>
</evidence>
<evidence type="ECO:0008006" key="4">
    <source>
        <dbReference type="Google" id="ProtNLM"/>
    </source>
</evidence>
<dbReference type="InterPro" id="IPR018784">
    <property type="entry name" value="LLPH-like"/>
</dbReference>
<organism evidence="2 3">
    <name type="scientific">Stomoxys calcitrans</name>
    <name type="common">Stable fly</name>
    <name type="synonym">Conops calcitrans</name>
    <dbReference type="NCBI Taxonomy" id="35570"/>
    <lineage>
        <taxon>Eukaryota</taxon>
        <taxon>Metazoa</taxon>
        <taxon>Ecdysozoa</taxon>
        <taxon>Arthropoda</taxon>
        <taxon>Hexapoda</taxon>
        <taxon>Insecta</taxon>
        <taxon>Pterygota</taxon>
        <taxon>Neoptera</taxon>
        <taxon>Endopterygota</taxon>
        <taxon>Diptera</taxon>
        <taxon>Brachycera</taxon>
        <taxon>Muscomorpha</taxon>
        <taxon>Muscoidea</taxon>
        <taxon>Muscidae</taxon>
        <taxon>Stomoxys</taxon>
    </lineage>
</organism>
<dbReference type="Proteomes" id="UP000095300">
    <property type="component" value="Unassembled WGS sequence"/>
</dbReference>
<proteinExistence type="inferred from homology"/>
<evidence type="ECO:0000313" key="2">
    <source>
        <dbReference type="EnsemblMetazoa" id="SCAU010011-PA"/>
    </source>
</evidence>
<keyword evidence="3" id="KW-1185">Reference proteome</keyword>
<dbReference type="PANTHER" id="PTHR34253">
    <property type="entry name" value="PROTEIN LLP HOMOLOG"/>
    <property type="match status" value="1"/>
</dbReference>
<protein>
    <recommendedName>
        <fullName evidence="4">Protein LLP homolog</fullName>
    </recommendedName>
</protein>
<gene>
    <name evidence="2" type="primary">106093877</name>
</gene>